<comment type="caution">
    <text evidence="6">The sequence shown here is derived from an EMBL/GenBank/DDBJ whole genome shotgun (WGS) entry which is preliminary data.</text>
</comment>
<sequence>MITDPIANALCAISNAIKSRKKTVSFYSSKLLLAILKIMKDEGYIIDYINKTFENGVSYVTVYLKYKSGVSAIRGLKRVSKPGYRVYCKNKNLPIIMNGMGTVIISSSQGVICEKTSKKLNVGGEIIAYIW</sequence>
<evidence type="ECO:0000256" key="5">
    <source>
        <dbReference type="HAMAP-Rule" id="MF_01302"/>
    </source>
</evidence>
<protein>
    <recommendedName>
        <fullName evidence="4 5">Small ribosomal subunit protein uS8</fullName>
    </recommendedName>
</protein>
<dbReference type="NCBIfam" id="NF001109">
    <property type="entry name" value="PRK00136.1"/>
    <property type="match status" value="1"/>
</dbReference>
<comment type="subunit">
    <text evidence="5">Part of the 30S ribosomal subunit. Contacts proteins S5 and S12.</text>
</comment>
<organism evidence="6 7">
    <name type="scientific">Candidatus Mycoplasma haematohominis</name>
    <dbReference type="NCBI Taxonomy" id="1494318"/>
    <lineage>
        <taxon>Bacteria</taxon>
        <taxon>Bacillati</taxon>
        <taxon>Mycoplasmatota</taxon>
        <taxon>Mollicutes</taxon>
        <taxon>Mycoplasmataceae</taxon>
        <taxon>Mycoplasma</taxon>
    </lineage>
</organism>
<dbReference type="Gene3D" id="3.30.1490.10">
    <property type="match status" value="1"/>
</dbReference>
<accession>A0A478FR43</accession>
<evidence type="ECO:0000256" key="2">
    <source>
        <dbReference type="ARBA" id="ARBA00022980"/>
    </source>
</evidence>
<dbReference type="Gene3D" id="3.30.1370.30">
    <property type="match status" value="1"/>
</dbReference>
<dbReference type="Proteomes" id="UP000324831">
    <property type="component" value="Unassembled WGS sequence"/>
</dbReference>
<dbReference type="GO" id="GO:0005737">
    <property type="term" value="C:cytoplasm"/>
    <property type="evidence" value="ECO:0007669"/>
    <property type="project" value="UniProtKB-ARBA"/>
</dbReference>
<keyword evidence="5" id="KW-0699">rRNA-binding</keyword>
<dbReference type="GO" id="GO:0005840">
    <property type="term" value="C:ribosome"/>
    <property type="evidence" value="ECO:0007669"/>
    <property type="project" value="UniProtKB-KW"/>
</dbReference>
<dbReference type="GO" id="GO:0006412">
    <property type="term" value="P:translation"/>
    <property type="evidence" value="ECO:0007669"/>
    <property type="project" value="UniProtKB-UniRule"/>
</dbReference>
<evidence type="ECO:0000256" key="4">
    <source>
        <dbReference type="ARBA" id="ARBA00035258"/>
    </source>
</evidence>
<comment type="similarity">
    <text evidence="1 5">Belongs to the universal ribosomal protein uS8 family.</text>
</comment>
<dbReference type="InterPro" id="IPR035987">
    <property type="entry name" value="Ribosomal_uS8_sf"/>
</dbReference>
<evidence type="ECO:0000313" key="7">
    <source>
        <dbReference type="Proteomes" id="UP000324831"/>
    </source>
</evidence>
<comment type="function">
    <text evidence="5">One of the primary rRNA binding proteins, it binds directly to 16S rRNA central domain where it helps coordinate assembly of the platform of the 30S subunit.</text>
</comment>
<keyword evidence="5" id="KW-0694">RNA-binding</keyword>
<dbReference type="GO" id="GO:0019843">
    <property type="term" value="F:rRNA binding"/>
    <property type="evidence" value="ECO:0007669"/>
    <property type="project" value="UniProtKB-UniRule"/>
</dbReference>
<dbReference type="SUPFAM" id="SSF56047">
    <property type="entry name" value="Ribosomal protein S8"/>
    <property type="match status" value="1"/>
</dbReference>
<dbReference type="GO" id="GO:0003735">
    <property type="term" value="F:structural constituent of ribosome"/>
    <property type="evidence" value="ECO:0007669"/>
    <property type="project" value="InterPro"/>
</dbReference>
<evidence type="ECO:0000313" key="6">
    <source>
        <dbReference type="EMBL" id="GCE63963.1"/>
    </source>
</evidence>
<dbReference type="HAMAP" id="MF_01302_B">
    <property type="entry name" value="Ribosomal_uS8_B"/>
    <property type="match status" value="1"/>
</dbReference>
<evidence type="ECO:0000256" key="1">
    <source>
        <dbReference type="ARBA" id="ARBA00006471"/>
    </source>
</evidence>
<keyword evidence="2 5" id="KW-0689">Ribosomal protein</keyword>
<dbReference type="Pfam" id="PF00410">
    <property type="entry name" value="Ribosomal_S8"/>
    <property type="match status" value="1"/>
</dbReference>
<dbReference type="EMBL" id="BIMN01000006">
    <property type="protein sequence ID" value="GCE63963.1"/>
    <property type="molecule type" value="Genomic_DNA"/>
</dbReference>
<dbReference type="InterPro" id="IPR000630">
    <property type="entry name" value="Ribosomal_uS8"/>
</dbReference>
<dbReference type="FunFam" id="3.30.1490.10:FF:000001">
    <property type="entry name" value="30S ribosomal protein S8"/>
    <property type="match status" value="1"/>
</dbReference>
<keyword evidence="3 5" id="KW-0687">Ribonucleoprotein</keyword>
<reference evidence="6 7" key="1">
    <citation type="submission" date="2019-01" db="EMBL/GenBank/DDBJ databases">
        <title>Draft genome sequences of Candidatus Mycoplasma haemohominis SWG34-3 identified from a patient with pyrexia, anemia and liver dysfunction.</title>
        <authorList>
            <person name="Sekizuka T."/>
            <person name="Hattori N."/>
            <person name="Katano H."/>
            <person name="Takuma T."/>
            <person name="Ito T."/>
            <person name="Arai N."/>
            <person name="Yanai R."/>
            <person name="Ishii S."/>
            <person name="Miura Y."/>
            <person name="Tokunaga T."/>
            <person name="Watanabe H."/>
            <person name="Nomura N."/>
            <person name="Eguchi J."/>
            <person name="Arai T."/>
            <person name="Hasegawa H."/>
            <person name="Nakamaki T."/>
            <person name="Wakita T."/>
            <person name="Niki Y."/>
            <person name="Kuroda M."/>
        </authorList>
    </citation>
    <scope>NUCLEOTIDE SEQUENCE [LARGE SCALE GENOMIC DNA]</scope>
    <source>
        <strain evidence="6">SWG34-3</strain>
    </source>
</reference>
<evidence type="ECO:0000256" key="3">
    <source>
        <dbReference type="ARBA" id="ARBA00023274"/>
    </source>
</evidence>
<dbReference type="RefSeq" id="WP_216083124.1">
    <property type="nucleotide sequence ID" value="NZ_CACTIB010000016.1"/>
</dbReference>
<dbReference type="AlphaFoldDB" id="A0A478FR43"/>
<dbReference type="GO" id="GO:1990904">
    <property type="term" value="C:ribonucleoprotein complex"/>
    <property type="evidence" value="ECO:0007669"/>
    <property type="project" value="UniProtKB-KW"/>
</dbReference>
<dbReference type="PANTHER" id="PTHR11758">
    <property type="entry name" value="40S RIBOSOMAL PROTEIN S15A"/>
    <property type="match status" value="1"/>
</dbReference>
<proteinExistence type="inferred from homology"/>
<gene>
    <name evidence="5 6" type="primary">rpsH</name>
    <name evidence="6" type="ORF">MHSWG343_09700</name>
</gene>
<name>A0A478FR43_9MOLU</name>